<feature type="domain" description="Thioesterase" evidence="3">
    <location>
        <begin position="51"/>
        <end position="126"/>
    </location>
</feature>
<dbReference type="EMBL" id="MQVR01000006">
    <property type="protein sequence ID" value="OKL54878.1"/>
    <property type="molecule type" value="Genomic_DNA"/>
</dbReference>
<dbReference type="GO" id="GO:0061522">
    <property type="term" value="F:1,4-dihydroxy-2-naphthoyl-CoA thioesterase activity"/>
    <property type="evidence" value="ECO:0007669"/>
    <property type="project" value="TreeGrafter"/>
</dbReference>
<comment type="caution">
    <text evidence="4">The sequence shown here is derived from an EMBL/GenBank/DDBJ whole genome shotgun (WGS) entry which is preliminary data.</text>
</comment>
<evidence type="ECO:0000256" key="1">
    <source>
        <dbReference type="ARBA" id="ARBA00008324"/>
    </source>
</evidence>
<gene>
    <name evidence="4" type="ORF">BSZ39_01855</name>
</gene>
<proteinExistence type="inferred from homology"/>
<evidence type="ECO:0000259" key="3">
    <source>
        <dbReference type="Pfam" id="PF03061"/>
    </source>
</evidence>
<dbReference type="Pfam" id="PF03061">
    <property type="entry name" value="4HBT"/>
    <property type="match status" value="1"/>
</dbReference>
<dbReference type="Proteomes" id="UP000185628">
    <property type="component" value="Unassembled WGS sequence"/>
</dbReference>
<sequence>MEYSLEPPSDSIDLGALADRLEMRLVGVAVDHASDLRCVMTMPVAGNTQPFGLLHGGASAALAEQAGSVAAFIDHPGRRPAGVDLSIKHVSGAREGMVGGYVYQLAVSRRLATYRIEVRRVGDDLAAPGDIVATAQLTVVFTNPDTTTPRE</sequence>
<dbReference type="InterPro" id="IPR029069">
    <property type="entry name" value="HotDog_dom_sf"/>
</dbReference>
<comment type="similarity">
    <text evidence="1">Belongs to the thioesterase PaaI family.</text>
</comment>
<dbReference type="NCBIfam" id="TIGR00369">
    <property type="entry name" value="unchar_dom_1"/>
    <property type="match status" value="1"/>
</dbReference>
<organism evidence="4 5">
    <name type="scientific">Bowdeniella nasicola</name>
    <dbReference type="NCBI Taxonomy" id="208480"/>
    <lineage>
        <taxon>Bacteria</taxon>
        <taxon>Bacillati</taxon>
        <taxon>Actinomycetota</taxon>
        <taxon>Actinomycetes</taxon>
        <taxon>Actinomycetales</taxon>
        <taxon>Actinomycetaceae</taxon>
        <taxon>Bowdeniella</taxon>
    </lineage>
</organism>
<keyword evidence="2" id="KW-0378">Hydrolase</keyword>
<evidence type="ECO:0000313" key="4">
    <source>
        <dbReference type="EMBL" id="OKL54878.1"/>
    </source>
</evidence>
<accession>A0A1Q5Q4W9</accession>
<dbReference type="InterPro" id="IPR003736">
    <property type="entry name" value="PAAI_dom"/>
</dbReference>
<evidence type="ECO:0000256" key="2">
    <source>
        <dbReference type="ARBA" id="ARBA00022801"/>
    </source>
</evidence>
<dbReference type="Gene3D" id="3.10.129.10">
    <property type="entry name" value="Hotdog Thioesterase"/>
    <property type="match status" value="1"/>
</dbReference>
<dbReference type="AlphaFoldDB" id="A0A1Q5Q4W9"/>
<keyword evidence="5" id="KW-1185">Reference proteome</keyword>
<evidence type="ECO:0000313" key="5">
    <source>
        <dbReference type="Proteomes" id="UP000185628"/>
    </source>
</evidence>
<dbReference type="CDD" id="cd03443">
    <property type="entry name" value="PaaI_thioesterase"/>
    <property type="match status" value="1"/>
</dbReference>
<name>A0A1Q5Q4W9_9ACTO</name>
<dbReference type="InterPro" id="IPR006683">
    <property type="entry name" value="Thioestr_dom"/>
</dbReference>
<dbReference type="PANTHER" id="PTHR43240">
    <property type="entry name" value="1,4-DIHYDROXY-2-NAPHTHOYL-COA THIOESTERASE 1"/>
    <property type="match status" value="1"/>
</dbReference>
<reference evidence="5" key="1">
    <citation type="submission" date="2016-12" db="EMBL/GenBank/DDBJ databases">
        <authorList>
            <person name="Meng X."/>
        </authorList>
    </citation>
    <scope>NUCLEOTIDE SEQUENCE [LARGE SCALE GENOMIC DNA]</scope>
    <source>
        <strain evidence="5">DSM 19116</strain>
    </source>
</reference>
<dbReference type="GO" id="GO:0005829">
    <property type="term" value="C:cytosol"/>
    <property type="evidence" value="ECO:0007669"/>
    <property type="project" value="TreeGrafter"/>
</dbReference>
<protein>
    <recommendedName>
        <fullName evidence="3">Thioesterase domain-containing protein</fullName>
    </recommendedName>
</protein>
<dbReference type="PANTHER" id="PTHR43240:SF5">
    <property type="entry name" value="1,4-DIHYDROXY-2-NAPHTHOYL-COA THIOESTERASE 1"/>
    <property type="match status" value="1"/>
</dbReference>
<dbReference type="SUPFAM" id="SSF54637">
    <property type="entry name" value="Thioesterase/thiol ester dehydrase-isomerase"/>
    <property type="match status" value="1"/>
</dbReference>